<dbReference type="RefSeq" id="WP_158631921.1">
    <property type="nucleotide sequence ID" value="NZ_JAVKZF010000001.1"/>
</dbReference>
<accession>A0AB37UA05</accession>
<gene>
    <name evidence="1" type="ORF">DSM107010_62860</name>
</gene>
<keyword evidence="2" id="KW-1185">Reference proteome</keyword>
<dbReference type="Proteomes" id="UP000282574">
    <property type="component" value="Unassembled WGS sequence"/>
</dbReference>
<sequence>MSTNAENLAGKETTSSFEKSFLPSTTSYVFEDKNVVAVISYEEMLLISISL</sequence>
<comment type="caution">
    <text evidence="1">The sequence shown here is derived from an EMBL/GenBank/DDBJ whole genome shotgun (WGS) entry which is preliminary data.</text>
</comment>
<dbReference type="EMBL" id="RSCK01000110">
    <property type="protein sequence ID" value="RUT02346.1"/>
    <property type="molecule type" value="Genomic_DNA"/>
</dbReference>
<reference evidence="1 2" key="1">
    <citation type="journal article" date="2019" name="Genome Biol. Evol.">
        <title>Day and night: Metabolic profiles and evolutionary relationships of six axenic non-marine cyanobacteria.</title>
        <authorList>
            <person name="Will S.E."/>
            <person name="Henke P."/>
            <person name="Boedeker C."/>
            <person name="Huang S."/>
            <person name="Brinkmann H."/>
            <person name="Rohde M."/>
            <person name="Jarek M."/>
            <person name="Friedl T."/>
            <person name="Seufert S."/>
            <person name="Schumacher M."/>
            <person name="Overmann J."/>
            <person name="Neumann-Schaal M."/>
            <person name="Petersen J."/>
        </authorList>
    </citation>
    <scope>NUCLEOTIDE SEQUENCE [LARGE SCALE GENOMIC DNA]</scope>
    <source>
        <strain evidence="1 2">SAG 39.79</strain>
    </source>
</reference>
<evidence type="ECO:0000313" key="1">
    <source>
        <dbReference type="EMBL" id="RUT02346.1"/>
    </source>
</evidence>
<name>A0AB37UA05_9CYAN</name>
<proteinExistence type="predicted"/>
<evidence type="ECO:0000313" key="2">
    <source>
        <dbReference type="Proteomes" id="UP000282574"/>
    </source>
</evidence>
<dbReference type="AlphaFoldDB" id="A0AB37UA05"/>
<protein>
    <submittedName>
        <fullName evidence="1">Uncharacterized protein</fullName>
    </submittedName>
</protein>
<organism evidence="1 2">
    <name type="scientific">Chroococcidiopsis cubana SAG 39.79</name>
    <dbReference type="NCBI Taxonomy" id="388085"/>
    <lineage>
        <taxon>Bacteria</taxon>
        <taxon>Bacillati</taxon>
        <taxon>Cyanobacteriota</taxon>
        <taxon>Cyanophyceae</taxon>
        <taxon>Chroococcidiopsidales</taxon>
        <taxon>Chroococcidiopsidaceae</taxon>
        <taxon>Chroococcidiopsis</taxon>
    </lineage>
</organism>